<comment type="similarity">
    <text evidence="1">Belongs to the AfsR/DnrI/RedD regulatory family.</text>
</comment>
<dbReference type="EMBL" id="CP094298">
    <property type="protein sequence ID" value="UNZ00977.1"/>
    <property type="molecule type" value="Genomic_DNA"/>
</dbReference>
<evidence type="ECO:0000256" key="6">
    <source>
        <dbReference type="PROSITE-ProRule" id="PRU01091"/>
    </source>
</evidence>
<dbReference type="InterPro" id="IPR005158">
    <property type="entry name" value="BTAD"/>
</dbReference>
<evidence type="ECO:0000256" key="4">
    <source>
        <dbReference type="ARBA" id="ARBA00023125"/>
    </source>
</evidence>
<evidence type="ECO:0000313" key="10">
    <source>
        <dbReference type="Proteomes" id="UP000829494"/>
    </source>
</evidence>
<dbReference type="Pfam" id="PF00486">
    <property type="entry name" value="Trans_reg_C"/>
    <property type="match status" value="1"/>
</dbReference>
<dbReference type="RefSeq" id="WP_032922872.1">
    <property type="nucleotide sequence ID" value="NZ_CP043497.1"/>
</dbReference>
<dbReference type="GO" id="GO:0000160">
    <property type="term" value="P:phosphorelay signal transduction system"/>
    <property type="evidence" value="ECO:0007669"/>
    <property type="project" value="UniProtKB-KW"/>
</dbReference>
<keyword evidence="3" id="KW-0805">Transcription regulation</keyword>
<accession>A0A0C5CMX1</accession>
<dbReference type="EMBL" id="KP035101">
    <property type="protein sequence ID" value="AJO26937.1"/>
    <property type="molecule type" value="Genomic_DNA"/>
</dbReference>
<dbReference type="InterPro" id="IPR011990">
    <property type="entry name" value="TPR-like_helical_dom_sf"/>
</dbReference>
<dbReference type="GeneID" id="66859940"/>
<dbReference type="Pfam" id="PF03704">
    <property type="entry name" value="BTAD"/>
    <property type="match status" value="1"/>
</dbReference>
<evidence type="ECO:0000259" key="7">
    <source>
        <dbReference type="PROSITE" id="PS51755"/>
    </source>
</evidence>
<dbReference type="InterPro" id="IPR051677">
    <property type="entry name" value="AfsR-DnrI-RedD_regulator"/>
</dbReference>
<evidence type="ECO:0000313" key="9">
    <source>
        <dbReference type="EMBL" id="UNZ00977.1"/>
    </source>
</evidence>
<feature type="domain" description="OmpR/PhoB-type" evidence="7">
    <location>
        <begin position="1"/>
        <end position="97"/>
    </location>
</feature>
<evidence type="ECO:0000256" key="2">
    <source>
        <dbReference type="ARBA" id="ARBA00023012"/>
    </source>
</evidence>
<keyword evidence="2" id="KW-0902">Two-component regulatory system</keyword>
<evidence type="ECO:0000313" key="8">
    <source>
        <dbReference type="EMBL" id="AJO26937.1"/>
    </source>
</evidence>
<keyword evidence="10" id="KW-1185">Reference proteome</keyword>
<reference evidence="8" key="1">
    <citation type="journal article" date="2015" name="Microb. Cell Fact.">
        <title>Identification of a cluster-situated activator of oxytetracycline biosynthesis and manipulation of its expression for improved oxytetracycline production in Streptomyces rimosus.</title>
        <authorList>
            <person name="Yin S."/>
            <person name="Wang W."/>
            <person name="Wang X."/>
            <person name="Zhu Y."/>
            <person name="Jia X."/>
            <person name="Li S."/>
            <person name="Yuan F."/>
            <person name="Zhang Y."/>
            <person name="Yang K."/>
        </authorList>
    </citation>
    <scope>NUCLEOTIDE SEQUENCE</scope>
    <source>
        <strain evidence="8">M4018</strain>
    </source>
</reference>
<dbReference type="InterPro" id="IPR001867">
    <property type="entry name" value="OmpR/PhoB-type_DNA-bd"/>
</dbReference>
<dbReference type="PANTHER" id="PTHR35807:SF1">
    <property type="entry name" value="TRANSCRIPTIONAL REGULATOR REDD"/>
    <property type="match status" value="1"/>
</dbReference>
<keyword evidence="5" id="KW-0804">Transcription</keyword>
<gene>
    <name evidence="8" type="primary">otcR</name>
    <name evidence="9" type="synonym">embR1</name>
    <name evidence="9" type="ORF">SRIMR7_02380</name>
</gene>
<dbReference type="InterPro" id="IPR036388">
    <property type="entry name" value="WH-like_DNA-bd_sf"/>
</dbReference>
<dbReference type="Gene3D" id="1.10.10.10">
    <property type="entry name" value="Winged helix-like DNA-binding domain superfamily/Winged helix DNA-binding domain"/>
    <property type="match status" value="1"/>
</dbReference>
<dbReference type="SMART" id="SM00862">
    <property type="entry name" value="Trans_reg_C"/>
    <property type="match status" value="1"/>
</dbReference>
<dbReference type="GO" id="GO:0006355">
    <property type="term" value="P:regulation of DNA-templated transcription"/>
    <property type="evidence" value="ECO:0007669"/>
    <property type="project" value="InterPro"/>
</dbReference>
<dbReference type="CDD" id="cd15831">
    <property type="entry name" value="BTAD"/>
    <property type="match status" value="1"/>
</dbReference>
<name>A0A0C5CMX1_STRRM</name>
<keyword evidence="4 6" id="KW-0238">DNA-binding</keyword>
<dbReference type="Proteomes" id="UP000829494">
    <property type="component" value="Chromosome"/>
</dbReference>
<proteinExistence type="inferred from homology"/>
<dbReference type="Gene3D" id="1.25.40.10">
    <property type="entry name" value="Tetratricopeptide repeat domain"/>
    <property type="match status" value="1"/>
</dbReference>
<dbReference type="PATRIC" id="fig|132474.44.peg.1510"/>
<dbReference type="SMART" id="SM01043">
    <property type="entry name" value="BTAD"/>
    <property type="match status" value="1"/>
</dbReference>
<dbReference type="PROSITE" id="PS51755">
    <property type="entry name" value="OMPR_PHOB"/>
    <property type="match status" value="1"/>
</dbReference>
<evidence type="ECO:0000256" key="3">
    <source>
        <dbReference type="ARBA" id="ARBA00023015"/>
    </source>
</evidence>
<dbReference type="SUPFAM" id="SSF48452">
    <property type="entry name" value="TPR-like"/>
    <property type="match status" value="1"/>
</dbReference>
<feature type="DNA-binding region" description="OmpR/PhoB-type" evidence="6">
    <location>
        <begin position="1"/>
        <end position="97"/>
    </location>
</feature>
<evidence type="ECO:0000256" key="5">
    <source>
        <dbReference type="ARBA" id="ARBA00023163"/>
    </source>
</evidence>
<sequence>MDFKALGPIRAVNDRLAYTPSAPKVKQVLALLVMRANQIVSLESILDELWGDALPRTAVTTAQTYIYQLRKDFIEELGVDPQERAIVTAPPGYLLHTPEESLDTHHFARLADRAQTCYAAHDAAGAVRWAEEALALWRGTPLADVPCGRALRDYVSNLDERRVSVRKLRIQAAMALGRYGELITDLRSLVMEYPYDEWFHAQLMLALGKAGRRGEALHVYHKVRRLLRDELGLDPSHDLQRAQEEVLRSAS</sequence>
<protein>
    <submittedName>
        <fullName evidence="8">OtcR</fullName>
    </submittedName>
    <submittedName>
        <fullName evidence="9">Transcriptional regulatory protein EmbR</fullName>
    </submittedName>
</protein>
<organism evidence="8">
    <name type="scientific">Streptomyces rimosus subsp. rimosus</name>
    <dbReference type="NCBI Taxonomy" id="132474"/>
    <lineage>
        <taxon>Bacteria</taxon>
        <taxon>Bacillati</taxon>
        <taxon>Actinomycetota</taxon>
        <taxon>Actinomycetes</taxon>
        <taxon>Kitasatosporales</taxon>
        <taxon>Streptomycetaceae</taxon>
        <taxon>Streptomyces</taxon>
    </lineage>
</organism>
<dbReference type="GO" id="GO:0003677">
    <property type="term" value="F:DNA binding"/>
    <property type="evidence" value="ECO:0007669"/>
    <property type="project" value="UniProtKB-UniRule"/>
</dbReference>
<evidence type="ECO:0000256" key="1">
    <source>
        <dbReference type="ARBA" id="ARBA00005820"/>
    </source>
</evidence>
<reference evidence="9 10" key="2">
    <citation type="submission" date="2022-03" db="EMBL/GenBank/DDBJ databases">
        <title>Complete genome of Streptomyces rimosus ssp. rimosus R7 (=ATCC 10970).</title>
        <authorList>
            <person name="Beganovic S."/>
            <person name="Ruckert C."/>
            <person name="Busche T."/>
            <person name="Kalinowski J."/>
            <person name="Wittmann C."/>
        </authorList>
    </citation>
    <scope>NUCLEOTIDE SEQUENCE [LARGE SCALE GENOMIC DNA]</scope>
    <source>
        <strain evidence="9 10">R7</strain>
    </source>
</reference>
<dbReference type="SUPFAM" id="SSF46894">
    <property type="entry name" value="C-terminal effector domain of the bipartite response regulators"/>
    <property type="match status" value="1"/>
</dbReference>
<dbReference type="InterPro" id="IPR016032">
    <property type="entry name" value="Sig_transdc_resp-reg_C-effctor"/>
</dbReference>
<dbReference type="PANTHER" id="PTHR35807">
    <property type="entry name" value="TRANSCRIPTIONAL REGULATOR REDD-RELATED"/>
    <property type="match status" value="1"/>
</dbReference>
<dbReference type="AlphaFoldDB" id="A0A0C5CMX1"/>